<protein>
    <recommendedName>
        <fullName evidence="5">F-box domain-containing protein</fullName>
    </recommendedName>
</protein>
<feature type="domain" description="F-box" evidence="1">
    <location>
        <begin position="383"/>
        <end position="416"/>
    </location>
</feature>
<dbReference type="InterPro" id="IPR005174">
    <property type="entry name" value="KIB1-4_b-propeller"/>
</dbReference>
<evidence type="ECO:0008006" key="5">
    <source>
        <dbReference type="Google" id="ProtNLM"/>
    </source>
</evidence>
<sequence length="736" mass="84514">MEQKQVSCGSVLPPLSAKYTWLVAQSLEDEKNEIGDLFFYTIHDPLINYRCSLPELLGKRIRGYYHGWYILSKKTTWSLWNPITSKFICLPPLILKDGDSGSIKECCLSLPPADPSSILLLTRTDKATFVFFRLAGKRKSKTWTEVSYAEQLEDIIGPSYLLHSLTCCSGNVYALNGYFRYYQTIFVILVEIVVKGKEVVISLRLIGECPKFPDSCGDFLDVRHFLTGSGSELFHIIVGFAGRYDEVAAVNLFKLDMNRIERNKMVIFEEMEDLKDTIFFVNGDLNRSVFYRPVISSELGGYIHIHDNMAGNIIHSYHVKDRTISLSSSPSPVVPTSHVLVWECRLEDDHGEDGCTVDSKQTENEIVVRGVVDNLVKSNESYILNLPFDMLVMIMDRCIGVEYMNFRLTCKRCHLAARVIKWRDQAEIKRLQNYSLISPWLMVVDQSRGVITFTDPIFGNNYFINSRVSIYGGSICCSGYGWLLFYSTDFHHLVFFNPFTNNLIKLPQTNRRLKNLCFSAPPTSPNCIVVGFLARESTIRIHYVGGEQSWRTIRQDLKGDSLFYSFSFPTLSGGDLYALCDRRKLCVFKKFDKEDYSWKLVAAETPGDCYESSSQYILTKCDQHLILIIMSKVGKSVEVFKLNDVEEEWEKIDDLGRYMIYICDAACFCVEAKTPEMENKIYFPNLHSKNGKIVFYSLETCKYHTFSEKRFDEDLMDFTGTTHHLNPHAWIEPSWS</sequence>
<feature type="domain" description="KIB1-4 beta-propeller" evidence="2">
    <location>
        <begin position="49"/>
        <end position="285"/>
    </location>
</feature>
<name>A0A2U1KEC1_ARTAN</name>
<dbReference type="AlphaFoldDB" id="A0A2U1KEC1"/>
<evidence type="ECO:0000259" key="1">
    <source>
        <dbReference type="Pfam" id="PF00646"/>
    </source>
</evidence>
<dbReference type="PANTHER" id="PTHR33127">
    <property type="entry name" value="TRANSMEMBRANE PROTEIN"/>
    <property type="match status" value="1"/>
</dbReference>
<evidence type="ECO:0000259" key="2">
    <source>
        <dbReference type="Pfam" id="PF03478"/>
    </source>
</evidence>
<dbReference type="Proteomes" id="UP000245207">
    <property type="component" value="Unassembled WGS sequence"/>
</dbReference>
<dbReference type="Pfam" id="PF00646">
    <property type="entry name" value="F-box"/>
    <property type="match status" value="1"/>
</dbReference>
<dbReference type="InterPro" id="IPR011043">
    <property type="entry name" value="Gal_Oxase/kelch_b-propeller"/>
</dbReference>
<accession>A0A2U1KEC1</accession>
<feature type="domain" description="KIB1-4 beta-propeller" evidence="2">
    <location>
        <begin position="472"/>
        <end position="696"/>
    </location>
</feature>
<dbReference type="PANTHER" id="PTHR33127:SF5">
    <property type="entry name" value="TRANSMEMBRANE PROTEIN"/>
    <property type="match status" value="1"/>
</dbReference>
<gene>
    <name evidence="3" type="ORF">CTI12_AA613050</name>
</gene>
<organism evidence="3 4">
    <name type="scientific">Artemisia annua</name>
    <name type="common">Sweet wormwood</name>
    <dbReference type="NCBI Taxonomy" id="35608"/>
    <lineage>
        <taxon>Eukaryota</taxon>
        <taxon>Viridiplantae</taxon>
        <taxon>Streptophyta</taxon>
        <taxon>Embryophyta</taxon>
        <taxon>Tracheophyta</taxon>
        <taxon>Spermatophyta</taxon>
        <taxon>Magnoliopsida</taxon>
        <taxon>eudicotyledons</taxon>
        <taxon>Gunneridae</taxon>
        <taxon>Pentapetalae</taxon>
        <taxon>asterids</taxon>
        <taxon>campanulids</taxon>
        <taxon>Asterales</taxon>
        <taxon>Asteraceae</taxon>
        <taxon>Asteroideae</taxon>
        <taxon>Anthemideae</taxon>
        <taxon>Artemisiinae</taxon>
        <taxon>Artemisia</taxon>
    </lineage>
</organism>
<reference evidence="3 4" key="1">
    <citation type="journal article" date="2018" name="Mol. Plant">
        <title>The genome of Artemisia annua provides insight into the evolution of Asteraceae family and artemisinin biosynthesis.</title>
        <authorList>
            <person name="Shen Q."/>
            <person name="Zhang L."/>
            <person name="Liao Z."/>
            <person name="Wang S."/>
            <person name="Yan T."/>
            <person name="Shi P."/>
            <person name="Liu M."/>
            <person name="Fu X."/>
            <person name="Pan Q."/>
            <person name="Wang Y."/>
            <person name="Lv Z."/>
            <person name="Lu X."/>
            <person name="Zhang F."/>
            <person name="Jiang W."/>
            <person name="Ma Y."/>
            <person name="Chen M."/>
            <person name="Hao X."/>
            <person name="Li L."/>
            <person name="Tang Y."/>
            <person name="Lv G."/>
            <person name="Zhou Y."/>
            <person name="Sun X."/>
            <person name="Brodelius P.E."/>
            <person name="Rose J.K.C."/>
            <person name="Tang K."/>
        </authorList>
    </citation>
    <scope>NUCLEOTIDE SEQUENCE [LARGE SCALE GENOMIC DNA]</scope>
    <source>
        <strain evidence="4">cv. Huhao1</strain>
        <tissue evidence="3">Leaf</tissue>
    </source>
</reference>
<evidence type="ECO:0000313" key="4">
    <source>
        <dbReference type="Proteomes" id="UP000245207"/>
    </source>
</evidence>
<dbReference type="EMBL" id="PKPP01020786">
    <property type="protein sequence ID" value="PWA35061.1"/>
    <property type="molecule type" value="Genomic_DNA"/>
</dbReference>
<evidence type="ECO:0000313" key="3">
    <source>
        <dbReference type="EMBL" id="PWA35061.1"/>
    </source>
</evidence>
<keyword evidence="4" id="KW-1185">Reference proteome</keyword>
<dbReference type="InterPro" id="IPR001810">
    <property type="entry name" value="F-box_dom"/>
</dbReference>
<comment type="caution">
    <text evidence="3">The sequence shown here is derived from an EMBL/GenBank/DDBJ whole genome shotgun (WGS) entry which is preliminary data.</text>
</comment>
<dbReference type="Pfam" id="PF03478">
    <property type="entry name" value="Beta-prop_KIB1-4"/>
    <property type="match status" value="2"/>
</dbReference>
<dbReference type="OrthoDB" id="1863935at2759"/>
<dbReference type="SUPFAM" id="SSF50965">
    <property type="entry name" value="Galactose oxidase, central domain"/>
    <property type="match status" value="1"/>
</dbReference>
<proteinExistence type="predicted"/>